<dbReference type="InterPro" id="IPR052626">
    <property type="entry name" value="SWT1_Regulator"/>
</dbReference>
<keyword evidence="4" id="KW-1185">Reference proteome</keyword>
<dbReference type="GO" id="GO:0005634">
    <property type="term" value="C:nucleus"/>
    <property type="evidence" value="ECO:0007669"/>
    <property type="project" value="TreeGrafter"/>
</dbReference>
<gene>
    <name evidence="3" type="ORF">VP01_88g4</name>
</gene>
<organism evidence="3 4">
    <name type="scientific">Puccinia sorghi</name>
    <dbReference type="NCBI Taxonomy" id="27349"/>
    <lineage>
        <taxon>Eukaryota</taxon>
        <taxon>Fungi</taxon>
        <taxon>Dikarya</taxon>
        <taxon>Basidiomycota</taxon>
        <taxon>Pucciniomycotina</taxon>
        <taxon>Pucciniomycetes</taxon>
        <taxon>Pucciniales</taxon>
        <taxon>Pucciniaceae</taxon>
        <taxon>Puccinia</taxon>
    </lineage>
</organism>
<comment type="caution">
    <text evidence="3">The sequence shown here is derived from an EMBL/GenBank/DDBJ whole genome shotgun (WGS) entry which is preliminary data.</text>
</comment>
<protein>
    <recommendedName>
        <fullName evidence="2">PIN domain-containing protein</fullName>
    </recommendedName>
</protein>
<dbReference type="AlphaFoldDB" id="A0A0L6U8U5"/>
<feature type="region of interest" description="Disordered" evidence="1">
    <location>
        <begin position="523"/>
        <end position="547"/>
    </location>
</feature>
<evidence type="ECO:0000313" key="4">
    <source>
        <dbReference type="Proteomes" id="UP000037035"/>
    </source>
</evidence>
<evidence type="ECO:0000256" key="1">
    <source>
        <dbReference type="SAM" id="MobiDB-lite"/>
    </source>
</evidence>
<dbReference type="PANTHER" id="PTHR16161:SF0">
    <property type="entry name" value="TRANSCRIPTIONAL PROTEIN SWT1"/>
    <property type="match status" value="1"/>
</dbReference>
<dbReference type="PANTHER" id="PTHR16161">
    <property type="entry name" value="TRANSCRIPTIONAL PROTEIN SWT1"/>
    <property type="match status" value="1"/>
</dbReference>
<evidence type="ECO:0000313" key="3">
    <source>
        <dbReference type="EMBL" id="KNZ44712.1"/>
    </source>
</evidence>
<evidence type="ECO:0000259" key="2">
    <source>
        <dbReference type="Pfam" id="PF13638"/>
    </source>
</evidence>
<feature type="compositionally biased region" description="Low complexity" evidence="1">
    <location>
        <begin position="523"/>
        <end position="539"/>
    </location>
</feature>
<dbReference type="Proteomes" id="UP000037035">
    <property type="component" value="Unassembled WGS sequence"/>
</dbReference>
<dbReference type="Gene3D" id="3.40.50.1010">
    <property type="entry name" value="5'-nuclease"/>
    <property type="match status" value="1"/>
</dbReference>
<dbReference type="Pfam" id="PF13638">
    <property type="entry name" value="PIN_4"/>
    <property type="match status" value="1"/>
</dbReference>
<accession>A0A0L6U8U5</accession>
<dbReference type="VEuPathDB" id="FungiDB:VP01_88g4"/>
<reference evidence="3 4" key="1">
    <citation type="submission" date="2015-08" db="EMBL/GenBank/DDBJ databases">
        <title>Next Generation Sequencing and Analysis of the Genome of Puccinia sorghi L Schw, the Causal Agent of Maize Common Rust.</title>
        <authorList>
            <person name="Rochi L."/>
            <person name="Burguener G."/>
            <person name="Darino M."/>
            <person name="Turjanski A."/>
            <person name="Kreff E."/>
            <person name="Dieguez M.J."/>
            <person name="Sacco F."/>
        </authorList>
    </citation>
    <scope>NUCLEOTIDE SEQUENCE [LARGE SCALE GENOMIC DNA]</scope>
    <source>
        <strain evidence="3 4">RO10H11247</strain>
    </source>
</reference>
<dbReference type="EMBL" id="LAVV01014493">
    <property type="protein sequence ID" value="KNZ44712.1"/>
    <property type="molecule type" value="Genomic_DNA"/>
</dbReference>
<dbReference type="OrthoDB" id="2501124at2759"/>
<dbReference type="InterPro" id="IPR002716">
    <property type="entry name" value="PIN_dom"/>
</dbReference>
<sequence>MKGNKETQSFLDGDVEMIPIATAMNQVAESLRELREQYEFEDGDIQMESAFDYQDDLLQTNQPFRLMVIDTNILIAHLSLIEWLGELLIAARKLRMRSQYRCGLLIPRMVRAELDKHKMPHNRQRNVTALLEPLPVNPSRLTQTSIHSPEGLALGRKTFPKSSQSIRLSLYEAADQAIKWMSRLFQNTPSDRSILKFQTKAEVADLTLSTSTGSKVVCTGHFVITSSWFHEIHPKKIFVFPKSPDMHILDCAAYFKTKLQPRGGGVTLLTNDKALSLEAELEGISTFRIQPGLSPQSLLHSFDPTLAQDIGTLIAEVSFADMVTANWYKKDSNSPCKSSPHHPSVDETPDSLESCSAHNLKPHFESNHVLCANTLDLAPESIKTEDACDDLSTQMAIEVDDDMALSDLKVPSIFPRVAFQHMLAPSPLYEPKLLHLHYHIQQAVAALLRPRLFHFLLSSLAENDVTRLFQLVDLVFERKKTFLTMQSPHDPNEWTAVDCLTLIDHFWNDATLKLFEVDDNQRSSQAKNGSSSKSRPHSSTKPLISRWAPSTPFVNSDTNEQDCHAFSHRLSRTRKAIQVLIAQLCPYDLSNLPRDNPQSWSVLFWDGLLEDIHKLIYYGRFYESLDFAEDSRESQDHLLKKIIQHWKKEARRLRESG</sequence>
<feature type="domain" description="PIN" evidence="2">
    <location>
        <begin position="67"/>
        <end position="288"/>
    </location>
</feature>
<proteinExistence type="predicted"/>
<dbReference type="STRING" id="27349.A0A0L6U8U5"/>
<feature type="region of interest" description="Disordered" evidence="1">
    <location>
        <begin position="331"/>
        <end position="351"/>
    </location>
</feature>
<name>A0A0L6U8U5_9BASI</name>